<name>A0A1F8H8D6_9BACT</name>
<dbReference type="GO" id="GO:0016758">
    <property type="term" value="F:hexosyltransferase activity"/>
    <property type="evidence" value="ECO:0007669"/>
    <property type="project" value="TreeGrafter"/>
</dbReference>
<dbReference type="Pfam" id="PF13439">
    <property type="entry name" value="Glyco_transf_4"/>
    <property type="match status" value="1"/>
</dbReference>
<evidence type="ECO:0000259" key="2">
    <source>
        <dbReference type="Pfam" id="PF13439"/>
    </source>
</evidence>
<dbReference type="EMBL" id="MGKW01000037">
    <property type="protein sequence ID" value="OGN33139.1"/>
    <property type="molecule type" value="Genomic_DNA"/>
</dbReference>
<dbReference type="AlphaFoldDB" id="A0A1F8H8D6"/>
<dbReference type="PANTHER" id="PTHR45947">
    <property type="entry name" value="SULFOQUINOVOSYL TRANSFERASE SQD2"/>
    <property type="match status" value="1"/>
</dbReference>
<proteinExistence type="predicted"/>
<sequence>MAKVLYLITKSNWGGAQRYVFDLATHLPANFEPIVAVGGDGLLVQKLREKNIRVIPLPEAARDISLIKEAKLLIRLFKIIRDERPQVLHVNSSKLGGLGAFVGWATWTRTIFTAHGWPFNEDRPWYWKKLSYFFSWLTSMFATITITITQKDFEQGKRMWFVGHKMRMVHNAIGQINFYDRQTARELLSRSDLKNLNQRSDLWVGTIGELHKNKGFIYLAKAAEQIKNVKFVIMGEGEERPVLEKTNLTLAGQVPEASRYLKAFDIFADPSLKAGLQYVLLEAAQAELPVVASNVGGNPDVVGDAGMLIPPKNSELLARSLSALIKDEKLRHTLGQQLQSRVAKEFNFKNFLSQTYKLYN</sequence>
<protein>
    <recommendedName>
        <fullName evidence="2">Glycosyltransferase subfamily 4-like N-terminal domain-containing protein</fullName>
    </recommendedName>
</protein>
<dbReference type="InterPro" id="IPR050194">
    <property type="entry name" value="Glycosyltransferase_grp1"/>
</dbReference>
<dbReference type="InterPro" id="IPR028098">
    <property type="entry name" value="Glyco_trans_4-like_N"/>
</dbReference>
<dbReference type="Pfam" id="PF13692">
    <property type="entry name" value="Glyco_trans_1_4"/>
    <property type="match status" value="1"/>
</dbReference>
<dbReference type="PANTHER" id="PTHR45947:SF3">
    <property type="entry name" value="SULFOQUINOVOSYL TRANSFERASE SQD2"/>
    <property type="match status" value="1"/>
</dbReference>
<evidence type="ECO:0000313" key="3">
    <source>
        <dbReference type="EMBL" id="OGN33139.1"/>
    </source>
</evidence>
<accession>A0A1F8H8D6</accession>
<keyword evidence="1" id="KW-0472">Membrane</keyword>
<evidence type="ECO:0000256" key="1">
    <source>
        <dbReference type="SAM" id="Phobius"/>
    </source>
</evidence>
<comment type="caution">
    <text evidence="3">The sequence shown here is derived from an EMBL/GenBank/DDBJ whole genome shotgun (WGS) entry which is preliminary data.</text>
</comment>
<keyword evidence="1" id="KW-1133">Transmembrane helix</keyword>
<evidence type="ECO:0000313" key="4">
    <source>
        <dbReference type="Proteomes" id="UP000178155"/>
    </source>
</evidence>
<keyword evidence="1" id="KW-0812">Transmembrane</keyword>
<organism evidence="3 4">
    <name type="scientific">Candidatus Yanofskybacteria bacterium RIFCSPLOWO2_02_FULL_47_9b</name>
    <dbReference type="NCBI Taxonomy" id="1802708"/>
    <lineage>
        <taxon>Bacteria</taxon>
        <taxon>Candidatus Yanofskyibacteriota</taxon>
    </lineage>
</organism>
<dbReference type="SUPFAM" id="SSF53756">
    <property type="entry name" value="UDP-Glycosyltransferase/glycogen phosphorylase"/>
    <property type="match status" value="1"/>
</dbReference>
<feature type="domain" description="Glycosyltransferase subfamily 4-like N-terminal" evidence="2">
    <location>
        <begin position="13"/>
        <end position="173"/>
    </location>
</feature>
<gene>
    <name evidence="3" type="ORF">A3I39_02600</name>
</gene>
<reference evidence="3 4" key="1">
    <citation type="journal article" date="2016" name="Nat. Commun.">
        <title>Thousands of microbial genomes shed light on interconnected biogeochemical processes in an aquifer system.</title>
        <authorList>
            <person name="Anantharaman K."/>
            <person name="Brown C.T."/>
            <person name="Hug L.A."/>
            <person name="Sharon I."/>
            <person name="Castelle C.J."/>
            <person name="Probst A.J."/>
            <person name="Thomas B.C."/>
            <person name="Singh A."/>
            <person name="Wilkins M.J."/>
            <person name="Karaoz U."/>
            <person name="Brodie E.L."/>
            <person name="Williams K.H."/>
            <person name="Hubbard S.S."/>
            <person name="Banfield J.F."/>
        </authorList>
    </citation>
    <scope>NUCLEOTIDE SEQUENCE [LARGE SCALE GENOMIC DNA]</scope>
</reference>
<feature type="transmembrane region" description="Helical" evidence="1">
    <location>
        <begin position="130"/>
        <end position="149"/>
    </location>
</feature>
<dbReference type="Gene3D" id="3.40.50.2000">
    <property type="entry name" value="Glycogen Phosphorylase B"/>
    <property type="match status" value="2"/>
</dbReference>
<dbReference type="Proteomes" id="UP000178155">
    <property type="component" value="Unassembled WGS sequence"/>
</dbReference>